<keyword evidence="2" id="KW-1185">Reference proteome</keyword>
<reference evidence="2" key="1">
    <citation type="journal article" date="2013" name="Nature">
        <title>Draft genome of the wheat A-genome progenitor Triticum urartu.</title>
        <authorList>
            <person name="Ling H.Q."/>
            <person name="Zhao S."/>
            <person name="Liu D."/>
            <person name="Wang J."/>
            <person name="Sun H."/>
            <person name="Zhang C."/>
            <person name="Fan H."/>
            <person name="Li D."/>
            <person name="Dong L."/>
            <person name="Tao Y."/>
            <person name="Gao C."/>
            <person name="Wu H."/>
            <person name="Li Y."/>
            <person name="Cui Y."/>
            <person name="Guo X."/>
            <person name="Zheng S."/>
            <person name="Wang B."/>
            <person name="Yu K."/>
            <person name="Liang Q."/>
            <person name="Yang W."/>
            <person name="Lou X."/>
            <person name="Chen J."/>
            <person name="Feng M."/>
            <person name="Jian J."/>
            <person name="Zhang X."/>
            <person name="Luo G."/>
            <person name="Jiang Y."/>
            <person name="Liu J."/>
            <person name="Wang Z."/>
            <person name="Sha Y."/>
            <person name="Zhang B."/>
            <person name="Wu H."/>
            <person name="Tang D."/>
            <person name="Shen Q."/>
            <person name="Xue P."/>
            <person name="Zou S."/>
            <person name="Wang X."/>
            <person name="Liu X."/>
            <person name="Wang F."/>
            <person name="Yang Y."/>
            <person name="An X."/>
            <person name="Dong Z."/>
            <person name="Zhang K."/>
            <person name="Zhang X."/>
            <person name="Luo M.C."/>
            <person name="Dvorak J."/>
            <person name="Tong Y."/>
            <person name="Wang J."/>
            <person name="Yang H."/>
            <person name="Li Z."/>
            <person name="Wang D."/>
            <person name="Zhang A."/>
            <person name="Wang J."/>
        </authorList>
    </citation>
    <scope>NUCLEOTIDE SEQUENCE</scope>
    <source>
        <strain evidence="2">cv. G1812</strain>
    </source>
</reference>
<protein>
    <submittedName>
        <fullName evidence="1">Uncharacterized protein</fullName>
    </submittedName>
</protein>
<reference evidence="1" key="2">
    <citation type="submission" date="2018-03" db="EMBL/GenBank/DDBJ databases">
        <title>The Triticum urartu genome reveals the dynamic nature of wheat genome evolution.</title>
        <authorList>
            <person name="Ling H."/>
            <person name="Ma B."/>
            <person name="Shi X."/>
            <person name="Liu H."/>
            <person name="Dong L."/>
            <person name="Sun H."/>
            <person name="Cao Y."/>
            <person name="Gao Q."/>
            <person name="Zheng S."/>
            <person name="Li Y."/>
            <person name="Yu Y."/>
            <person name="Du H."/>
            <person name="Qi M."/>
            <person name="Li Y."/>
            <person name="Yu H."/>
            <person name="Cui Y."/>
            <person name="Wang N."/>
            <person name="Chen C."/>
            <person name="Wu H."/>
            <person name="Zhao Y."/>
            <person name="Zhang J."/>
            <person name="Li Y."/>
            <person name="Zhou W."/>
            <person name="Zhang B."/>
            <person name="Hu W."/>
            <person name="Eijk M."/>
            <person name="Tang J."/>
            <person name="Witsenboer H."/>
            <person name="Zhao S."/>
            <person name="Li Z."/>
            <person name="Zhang A."/>
            <person name="Wang D."/>
            <person name="Liang C."/>
        </authorList>
    </citation>
    <scope>NUCLEOTIDE SEQUENCE [LARGE SCALE GENOMIC DNA]</scope>
    <source>
        <strain evidence="1">cv. G1812</strain>
    </source>
</reference>
<reference evidence="1" key="3">
    <citation type="submission" date="2022-06" db="UniProtKB">
        <authorList>
            <consortium name="EnsemblPlants"/>
        </authorList>
    </citation>
    <scope>IDENTIFICATION</scope>
</reference>
<evidence type="ECO:0000313" key="1">
    <source>
        <dbReference type="EnsemblPlants" id="TuG1812G0700002582.01.T01"/>
    </source>
</evidence>
<dbReference type="EnsemblPlants" id="TuG1812G0700002582.01.T01">
    <property type="protein sequence ID" value="TuG1812G0700002582.01.T01"/>
    <property type="gene ID" value="TuG1812G0700002582.01"/>
</dbReference>
<organism evidence="1 2">
    <name type="scientific">Triticum urartu</name>
    <name type="common">Red wild einkorn</name>
    <name type="synonym">Crithodium urartu</name>
    <dbReference type="NCBI Taxonomy" id="4572"/>
    <lineage>
        <taxon>Eukaryota</taxon>
        <taxon>Viridiplantae</taxon>
        <taxon>Streptophyta</taxon>
        <taxon>Embryophyta</taxon>
        <taxon>Tracheophyta</taxon>
        <taxon>Spermatophyta</taxon>
        <taxon>Magnoliopsida</taxon>
        <taxon>Liliopsida</taxon>
        <taxon>Poales</taxon>
        <taxon>Poaceae</taxon>
        <taxon>BOP clade</taxon>
        <taxon>Pooideae</taxon>
        <taxon>Triticodae</taxon>
        <taxon>Triticeae</taxon>
        <taxon>Triticinae</taxon>
        <taxon>Triticum</taxon>
    </lineage>
</organism>
<dbReference type="AlphaFoldDB" id="A0A8R7V3R8"/>
<dbReference type="Gramene" id="TuG1812G0700002582.01.T01">
    <property type="protein sequence ID" value="TuG1812G0700002582.01.T01"/>
    <property type="gene ID" value="TuG1812G0700002582.01"/>
</dbReference>
<proteinExistence type="predicted"/>
<name>A0A8R7V3R8_TRIUA</name>
<sequence length="128" mass="14406">MCPLGSCLSCSRQKPSLYMMDCTSIFLCVRLLHALLFPAGCCVDPWGFVFTSAISLPCKTQVFLVLLTRGCMLASCWRAIVLLSQIMETFILTDFCSCYVKSTKSRSLSRWQTEGGEGEQMLWSYILM</sequence>
<accession>A0A8R7V3R8</accession>
<evidence type="ECO:0000313" key="2">
    <source>
        <dbReference type="Proteomes" id="UP000015106"/>
    </source>
</evidence>
<dbReference type="Proteomes" id="UP000015106">
    <property type="component" value="Chromosome 7"/>
</dbReference>